<comment type="caution">
    <text evidence="1">The sequence shown here is derived from an EMBL/GenBank/DDBJ whole genome shotgun (WGS) entry which is preliminary data.</text>
</comment>
<name>J9E412_WUCBA</name>
<reference evidence="2" key="1">
    <citation type="submission" date="2012-08" db="EMBL/GenBank/DDBJ databases">
        <title>The Genome Sequence of Wuchereria bancrofti.</title>
        <authorList>
            <person name="Nutman T.B."/>
            <person name="Fink D.L."/>
            <person name="Russ C."/>
            <person name="Young S."/>
            <person name="Zeng Q."/>
            <person name="Koehrsen M."/>
            <person name="Alvarado L."/>
            <person name="Berlin A."/>
            <person name="Chapman S.B."/>
            <person name="Chen Z."/>
            <person name="Freedman E."/>
            <person name="Gellesch M."/>
            <person name="Goldberg J."/>
            <person name="Griggs A."/>
            <person name="Gujja S."/>
            <person name="Heilman E.R."/>
            <person name="Heiman D."/>
            <person name="Hepburn T."/>
            <person name="Howarth C."/>
            <person name="Jen D."/>
            <person name="Larson L."/>
            <person name="Lewis B."/>
            <person name="Mehta T."/>
            <person name="Park D."/>
            <person name="Pearson M."/>
            <person name="Roberts A."/>
            <person name="Saif S."/>
            <person name="Shea T."/>
            <person name="Shenoy N."/>
            <person name="Sisk P."/>
            <person name="Stolte C."/>
            <person name="Sykes S."/>
            <person name="Walk T."/>
            <person name="White J."/>
            <person name="Yandava C."/>
            <person name="Haas B."/>
            <person name="Henn M.R."/>
            <person name="Nusbaum C."/>
            <person name="Birren B."/>
        </authorList>
    </citation>
    <scope>NUCLEOTIDE SEQUENCE [LARGE SCALE GENOMIC DNA]</scope>
    <source>
        <strain evidence="2">NA</strain>
    </source>
</reference>
<sequence length="112" mass="12995">MRLIKIDDSSKSFWINKKIQMEIFGSYIRLPQLGLYSICEINSCLCEKFCGRPWLAFVSFSNTWTWARVHYDPGSRANIFRSEPVLTMPESISRNLFSIIVQSCPLLGDMLH</sequence>
<dbReference type="Proteomes" id="UP000004810">
    <property type="component" value="Unassembled WGS sequence"/>
</dbReference>
<dbReference type="AlphaFoldDB" id="J9E412"/>
<accession>J9E412</accession>
<proteinExistence type="predicted"/>
<evidence type="ECO:0000313" key="2">
    <source>
        <dbReference type="Proteomes" id="UP000004810"/>
    </source>
</evidence>
<organism evidence="1 2">
    <name type="scientific">Wuchereria bancrofti</name>
    <dbReference type="NCBI Taxonomy" id="6293"/>
    <lineage>
        <taxon>Eukaryota</taxon>
        <taxon>Metazoa</taxon>
        <taxon>Ecdysozoa</taxon>
        <taxon>Nematoda</taxon>
        <taxon>Chromadorea</taxon>
        <taxon>Rhabditida</taxon>
        <taxon>Spirurina</taxon>
        <taxon>Spiruromorpha</taxon>
        <taxon>Filarioidea</taxon>
        <taxon>Onchocercidae</taxon>
        <taxon>Wuchereria</taxon>
    </lineage>
</organism>
<protein>
    <submittedName>
        <fullName evidence="1">Uncharacterized protein</fullName>
    </submittedName>
</protein>
<gene>
    <name evidence="1" type="ORF">WUBG_12079</name>
</gene>
<evidence type="ECO:0000313" key="1">
    <source>
        <dbReference type="EMBL" id="EJW77011.1"/>
    </source>
</evidence>
<dbReference type="EMBL" id="ADBV01008312">
    <property type="protein sequence ID" value="EJW77011.1"/>
    <property type="molecule type" value="Genomic_DNA"/>
</dbReference>